<protein>
    <submittedName>
        <fullName evidence="1">Uncharacterized protein</fullName>
    </submittedName>
</protein>
<feature type="non-terminal residue" evidence="1">
    <location>
        <position position="547"/>
    </location>
</feature>
<reference evidence="1" key="1">
    <citation type="submission" date="2018-05" db="EMBL/GenBank/DDBJ databases">
        <authorList>
            <person name="Lanie J.A."/>
            <person name="Ng W.-L."/>
            <person name="Kazmierczak K.M."/>
            <person name="Andrzejewski T.M."/>
            <person name="Davidsen T.M."/>
            <person name="Wayne K.J."/>
            <person name="Tettelin H."/>
            <person name="Glass J.I."/>
            <person name="Rusch D."/>
            <person name="Podicherti R."/>
            <person name="Tsui H.-C.T."/>
            <person name="Winkler M.E."/>
        </authorList>
    </citation>
    <scope>NUCLEOTIDE SEQUENCE</scope>
</reference>
<accession>A0A382EUH0</accession>
<name>A0A382EUH0_9ZZZZ</name>
<gene>
    <name evidence="1" type="ORF">METZ01_LOCUS206959</name>
</gene>
<feature type="non-terminal residue" evidence="1">
    <location>
        <position position="1"/>
    </location>
</feature>
<dbReference type="EMBL" id="UINC01046290">
    <property type="protein sequence ID" value="SVB54105.1"/>
    <property type="molecule type" value="Genomic_DNA"/>
</dbReference>
<proteinExistence type="predicted"/>
<evidence type="ECO:0000313" key="1">
    <source>
        <dbReference type="EMBL" id="SVB54105.1"/>
    </source>
</evidence>
<dbReference type="AlphaFoldDB" id="A0A382EUH0"/>
<sequence>TSPTITYTYSNTTTANDPALLGRGDETVTVTAGWSESADMGLPRPDLIATYGDATTDTLTFVDNDDNKTWNYSLTLPSDPLMDGEIALSSTSSDSAKNSDFIYVNDTTFMLDNTAPTVTNISPSSSSFVKAGEMQLGYTITELTGAVETGTVTYKKVSGPGSDFSVALSGAELSDTTHAQGDITNQNTINSSIVDSTLYNIVFTSVDSAGNTGLDSVTQVKYDISNPRVSLSFSDTLVRGDSTVLMTATFSEILDGGSVPQVMVKYANGAGTVYDDLEYVALNDSSDDASIWYLSINIPSSLNATGNVLINFDSTSVSDFAENQLDSIAFSNVLVIDNTGPTGTLSYLTSAFEADTDRLWGNGGDGVTVTVEWDEHAVISPGPRLVIDYVNSADQIVDHDEYVGNNTVWTYQISSLSSDPLDDGRLSFSVEGTDRANNAMSVYVNNDTFLLDNVAPVVLNVLPGDTSFVNTSLIGYTITDTNGKLESGNIAFKVVGGPGSNFDLNLVDTEIDTGAHAQDSLTNHAVITASIVDSTLYNIVFTSVDSA</sequence>
<organism evidence="1">
    <name type="scientific">marine metagenome</name>
    <dbReference type="NCBI Taxonomy" id="408172"/>
    <lineage>
        <taxon>unclassified sequences</taxon>
        <taxon>metagenomes</taxon>
        <taxon>ecological metagenomes</taxon>
    </lineage>
</organism>